<dbReference type="EMBL" id="ASPP01024586">
    <property type="protein sequence ID" value="ETO08898.1"/>
    <property type="molecule type" value="Genomic_DNA"/>
</dbReference>
<feature type="transmembrane region" description="Helical" evidence="1">
    <location>
        <begin position="6"/>
        <end position="28"/>
    </location>
</feature>
<evidence type="ECO:0000313" key="2">
    <source>
        <dbReference type="EMBL" id="ETO08898.1"/>
    </source>
</evidence>
<name>X6M4K1_RETFI</name>
<feature type="non-terminal residue" evidence="2">
    <location>
        <position position="130"/>
    </location>
</feature>
<evidence type="ECO:0000256" key="1">
    <source>
        <dbReference type="SAM" id="Phobius"/>
    </source>
</evidence>
<gene>
    <name evidence="2" type="ORF">RFI_28489</name>
</gene>
<comment type="caution">
    <text evidence="2">The sequence shown here is derived from an EMBL/GenBank/DDBJ whole genome shotgun (WGS) entry which is preliminary data.</text>
</comment>
<evidence type="ECO:0000313" key="3">
    <source>
        <dbReference type="Proteomes" id="UP000023152"/>
    </source>
</evidence>
<dbReference type="Proteomes" id="UP000023152">
    <property type="component" value="Unassembled WGS sequence"/>
</dbReference>
<sequence>MFLGIVSYFLFIVIMADMHFLNLTLVIFQMQLLFSMLRRHLLMYSDAYYNMLLLYGFFCVEIEKTLEESTNKEQSASETLNVQTGGSRLSNELFYKTVTKRSDLRYELLDDVISRNNDFLFSLQKLNASL</sequence>
<organism evidence="2 3">
    <name type="scientific">Reticulomyxa filosa</name>
    <dbReference type="NCBI Taxonomy" id="46433"/>
    <lineage>
        <taxon>Eukaryota</taxon>
        <taxon>Sar</taxon>
        <taxon>Rhizaria</taxon>
        <taxon>Retaria</taxon>
        <taxon>Foraminifera</taxon>
        <taxon>Monothalamids</taxon>
        <taxon>Reticulomyxidae</taxon>
        <taxon>Reticulomyxa</taxon>
    </lineage>
</organism>
<keyword evidence="3" id="KW-1185">Reference proteome</keyword>
<keyword evidence="1" id="KW-1133">Transmembrane helix</keyword>
<proteinExistence type="predicted"/>
<protein>
    <submittedName>
        <fullName evidence="2">Uncharacterized protein</fullName>
    </submittedName>
</protein>
<keyword evidence="1" id="KW-0812">Transmembrane</keyword>
<dbReference type="AlphaFoldDB" id="X6M4K1"/>
<accession>X6M4K1</accession>
<reference evidence="2 3" key="1">
    <citation type="journal article" date="2013" name="Curr. Biol.">
        <title>The Genome of the Foraminiferan Reticulomyxa filosa.</title>
        <authorList>
            <person name="Glockner G."/>
            <person name="Hulsmann N."/>
            <person name="Schleicher M."/>
            <person name="Noegel A.A."/>
            <person name="Eichinger L."/>
            <person name="Gallinger C."/>
            <person name="Pawlowski J."/>
            <person name="Sierra R."/>
            <person name="Euteneuer U."/>
            <person name="Pillet L."/>
            <person name="Moustafa A."/>
            <person name="Platzer M."/>
            <person name="Groth M."/>
            <person name="Szafranski K."/>
            <person name="Schliwa M."/>
        </authorList>
    </citation>
    <scope>NUCLEOTIDE SEQUENCE [LARGE SCALE GENOMIC DNA]</scope>
</reference>
<keyword evidence="1" id="KW-0472">Membrane</keyword>